<protein>
    <submittedName>
        <fullName evidence="1">Uncharacterized protein</fullName>
    </submittedName>
</protein>
<keyword evidence="2" id="KW-1185">Reference proteome</keyword>
<proteinExistence type="predicted"/>
<reference evidence="1" key="1">
    <citation type="submission" date="2022-11" db="EMBL/GenBank/DDBJ databases">
        <title>Genome Sequence of Boeremia exigua.</title>
        <authorList>
            <person name="Buettner E."/>
        </authorList>
    </citation>
    <scope>NUCLEOTIDE SEQUENCE</scope>
    <source>
        <strain evidence="1">CU02</strain>
    </source>
</reference>
<dbReference type="EMBL" id="JAPHNI010000339">
    <property type="protein sequence ID" value="KAJ8112254.1"/>
    <property type="molecule type" value="Genomic_DNA"/>
</dbReference>
<comment type="caution">
    <text evidence="1">The sequence shown here is derived from an EMBL/GenBank/DDBJ whole genome shotgun (WGS) entry which is preliminary data.</text>
</comment>
<sequence>MSKRAAKASASSARAASTFGSAPAFGGSFGGSASQLSYVAEPPNLSAISDPNVVVYFRNLSKKDSTTKAKALEELQTYIAALQEPVEEGVLEAWIIVYPRTSIDNAKAVRQLSHSVHGLMAASAGKRIARHMPKSVAAWLCGLYDSDRAVVEATQNSLRQVFTTPEKIQNIRKAYQQPILEYCRDAVDKESVSTLSDERTVSADDAQAKYSRVISACISLLGSLLANLAPEELAKFQTDYDAVIGDKKLWDLASDADVSIRRSLHRLLKICLTKQPEAASINLDTISKAYLSSGLNSDQTGSAFDYLEAIIQLTNAHPTVWTEHYKSKTAVDRRLRQFLKKGSQFGPQDYWSRLIDLVKAIPEEVLPSQAADAAELLNALQAGITSKNEPKYNQEASYTAYFGILALVNARLSAGDQETFIQEMVLPVITQYLRPSIETSQWTLPSNASGLLARALAVEGVALALSKQWPQHAQNLVDDIKTSAPAQSKDFEKSQTAVMQHGTRYATLQEQVLLTRAGPELVRAIENAKSSIITEALTVLKNRNGKPYGAAATIAALLSRSKEIGNGSSGPQLERFIEEDLPTIILSPSSTNLVDILYSFSESSVFKGAWSSSLKTVLKADDSTVKMKALEALLTSPKIPASFDLASSDAELQSFITSSVHDAVEGSLEWDSFTRILQSQAKILAPETTDDVLAYLTRSLSISQHAPHSLQGLRQIVKSNPSMLREFAATPKGGELLQALLRASESPDDEISQGAATVSASIQTVLASNKVTQNSMYDLIHQGLRDATPSSVSIETLVELAEKSLKPAQTWEDTSRLFPNAKDWDAALAPFLTSVPRSALAITNTLSSAAYIVGPIVASNDISKMTRDADGYSAAYRMALYVGKLSRMPKFGLQTAPVELRDLYVRNLALTVQLVEDNLGLAGANGLWTDYNADTEHDAMLFKSNAADFIKQDLTELHSSTSLSARNPADGNALLVWSQDLLGQIPTGASAQAYYAARAYSCLVSTAIAIHGWKSSWTIQVQAVLKNARNNKEILRLLAYLAAFEEPLAASKSCERLCNELIADLTGLDIEQKPQEGLTQLVILNAVLPQDGITESIAKQRLVFFVKHVVPWLDAAHGSSEIRAEVCRALTSLLPLMSDMYGEHWGDILTTVSKAWSSTSELQSTGGEANSPIPFTHASLKLYEQLRRLTEAEDPNDDLLEVWKETEQSVAAGLISLLKHSQHFPDEFHQPLKMVNEVVARQIAKVPLQHLDSAEELYPLLYVESQPVQQTAFDILHKQIPAAQEQISIDSALSKTTARLPEELLSLIIEAPTVAALADVNFDRSVPLSLRGYLLSWLLIFDHLEHASFKVKNDYIEHIKEGDHLPGLLDFTFDFLGHAHNKPVDVSKLDVTTYNPDIEAPKQDIQWLLTHIYYLTLLHTPSLTKSWFKALTSRSRAIAVTLEPWTERLISPPVISAALESVTTWAETATDDTFSVRVAPRAREITASYVLDEQTMSMRISLPPAFPLSNAHIEGLNRVAVNEQKWQSWLRTSLGAITIFNGSLIDALSTWRRNVEGALKGQTECAICYSIVGPDRKVPDKRCGTCKNAFHGACLFKWFKSSGSSSCPLCRNPFNYG</sequence>
<evidence type="ECO:0000313" key="2">
    <source>
        <dbReference type="Proteomes" id="UP001153331"/>
    </source>
</evidence>
<name>A0ACC2IAS8_9PLEO</name>
<evidence type="ECO:0000313" key="1">
    <source>
        <dbReference type="EMBL" id="KAJ8112254.1"/>
    </source>
</evidence>
<dbReference type="Proteomes" id="UP001153331">
    <property type="component" value="Unassembled WGS sequence"/>
</dbReference>
<accession>A0ACC2IAS8</accession>
<gene>
    <name evidence="1" type="ORF">OPT61_g5337</name>
</gene>
<organism evidence="1 2">
    <name type="scientific">Boeremia exigua</name>
    <dbReference type="NCBI Taxonomy" id="749465"/>
    <lineage>
        <taxon>Eukaryota</taxon>
        <taxon>Fungi</taxon>
        <taxon>Dikarya</taxon>
        <taxon>Ascomycota</taxon>
        <taxon>Pezizomycotina</taxon>
        <taxon>Dothideomycetes</taxon>
        <taxon>Pleosporomycetidae</taxon>
        <taxon>Pleosporales</taxon>
        <taxon>Pleosporineae</taxon>
        <taxon>Didymellaceae</taxon>
        <taxon>Boeremia</taxon>
    </lineage>
</organism>